<evidence type="ECO:0000256" key="3">
    <source>
        <dbReference type="ARBA" id="ARBA00023274"/>
    </source>
</evidence>
<comment type="similarity">
    <text evidence="1">Belongs to the bacterial ribosomal protein bL27 family.</text>
</comment>
<evidence type="ECO:0008006" key="6">
    <source>
        <dbReference type="Google" id="ProtNLM"/>
    </source>
</evidence>
<reference evidence="4" key="1">
    <citation type="submission" date="2021-12" db="EMBL/GenBank/DDBJ databases">
        <authorList>
            <person name="King R."/>
        </authorList>
    </citation>
    <scope>NUCLEOTIDE SEQUENCE</scope>
</reference>
<dbReference type="PANTHER" id="PTHR15893:SF0">
    <property type="entry name" value="LARGE RIBOSOMAL SUBUNIT PROTEIN BL27M"/>
    <property type="match status" value="1"/>
</dbReference>
<proteinExistence type="inferred from homology"/>
<dbReference type="GO" id="GO:0005762">
    <property type="term" value="C:mitochondrial large ribosomal subunit"/>
    <property type="evidence" value="ECO:0007669"/>
    <property type="project" value="TreeGrafter"/>
</dbReference>
<organism evidence="4 5">
    <name type="scientific">Bemisia tabaci</name>
    <name type="common">Sweetpotato whitefly</name>
    <name type="synonym">Aleurodes tabaci</name>
    <dbReference type="NCBI Taxonomy" id="7038"/>
    <lineage>
        <taxon>Eukaryota</taxon>
        <taxon>Metazoa</taxon>
        <taxon>Ecdysozoa</taxon>
        <taxon>Arthropoda</taxon>
        <taxon>Hexapoda</taxon>
        <taxon>Insecta</taxon>
        <taxon>Pterygota</taxon>
        <taxon>Neoptera</taxon>
        <taxon>Paraneoptera</taxon>
        <taxon>Hemiptera</taxon>
        <taxon>Sternorrhyncha</taxon>
        <taxon>Aleyrodoidea</taxon>
        <taxon>Aleyrodidae</taxon>
        <taxon>Aleyrodinae</taxon>
        <taxon>Bemisia</taxon>
    </lineage>
</organism>
<dbReference type="EMBL" id="OU963868">
    <property type="protein sequence ID" value="CAH0393131.1"/>
    <property type="molecule type" value="Genomic_DNA"/>
</dbReference>
<keyword evidence="2" id="KW-0689">Ribosomal protein</keyword>
<dbReference type="PANTHER" id="PTHR15893">
    <property type="entry name" value="RIBOSOMAL PROTEIN L27"/>
    <property type="match status" value="1"/>
</dbReference>
<protein>
    <recommendedName>
        <fullName evidence="6">Ribosomal protein L27</fullName>
    </recommendedName>
</protein>
<dbReference type="InterPro" id="IPR001684">
    <property type="entry name" value="Ribosomal_bL27"/>
</dbReference>
<dbReference type="Proteomes" id="UP001152759">
    <property type="component" value="Chromosome 7"/>
</dbReference>
<evidence type="ECO:0000313" key="5">
    <source>
        <dbReference type="Proteomes" id="UP001152759"/>
    </source>
</evidence>
<keyword evidence="5" id="KW-1185">Reference proteome</keyword>
<dbReference type="GO" id="GO:0006412">
    <property type="term" value="P:translation"/>
    <property type="evidence" value="ECO:0007669"/>
    <property type="project" value="InterPro"/>
</dbReference>
<dbReference type="Gene3D" id="2.40.50.100">
    <property type="match status" value="1"/>
</dbReference>
<name>A0A9P0AHD7_BEMTA</name>
<dbReference type="SUPFAM" id="SSF110324">
    <property type="entry name" value="Ribosomal L27 protein-like"/>
    <property type="match status" value="1"/>
</dbReference>
<dbReference type="Pfam" id="PF01016">
    <property type="entry name" value="Ribosomal_L27"/>
    <property type="match status" value="1"/>
</dbReference>
<accession>A0A9P0AHD7</accession>
<sequence>MFPSLSAISSFAKSFFSHPFAKDIIARGKKKKASSCTRNGNPHVINKRRGPKVYANTYVRAGSVLFLQRKLRIHPGLNVAMGKNLTIFALKPGKVVWSTEKFDPDYNRQYIEQWYGHRKNDTILKKYMHIIPEPQHNDFKLVHLI</sequence>
<dbReference type="AlphaFoldDB" id="A0A9P0AHD7"/>
<gene>
    <name evidence="4" type="ORF">BEMITA_LOCUS11569</name>
</gene>
<evidence type="ECO:0000313" key="4">
    <source>
        <dbReference type="EMBL" id="CAH0393131.1"/>
    </source>
</evidence>
<evidence type="ECO:0000256" key="2">
    <source>
        <dbReference type="ARBA" id="ARBA00022980"/>
    </source>
</evidence>
<dbReference type="GO" id="GO:0003735">
    <property type="term" value="F:structural constituent of ribosome"/>
    <property type="evidence" value="ECO:0007669"/>
    <property type="project" value="InterPro"/>
</dbReference>
<evidence type="ECO:0000256" key="1">
    <source>
        <dbReference type="ARBA" id="ARBA00010797"/>
    </source>
</evidence>
<dbReference type="PRINTS" id="PR00063">
    <property type="entry name" value="RIBOSOMALL27"/>
</dbReference>
<dbReference type="KEGG" id="btab:109032745"/>
<keyword evidence="3" id="KW-0687">Ribonucleoprotein</keyword>